<organism evidence="5 6">
    <name type="scientific">Tenuifilum thalassicum</name>
    <dbReference type="NCBI Taxonomy" id="2590900"/>
    <lineage>
        <taxon>Bacteria</taxon>
        <taxon>Pseudomonadati</taxon>
        <taxon>Bacteroidota</taxon>
        <taxon>Bacteroidia</taxon>
        <taxon>Bacteroidales</taxon>
        <taxon>Tenuifilaceae</taxon>
        <taxon>Tenuifilum</taxon>
    </lineage>
</organism>
<dbReference type="PANTHER" id="PTHR46124:SF4">
    <property type="entry name" value="HYDROLASE TATD"/>
    <property type="match status" value="1"/>
</dbReference>
<dbReference type="PANTHER" id="PTHR46124">
    <property type="entry name" value="D-AMINOACYL-TRNA DEACYLASE"/>
    <property type="match status" value="1"/>
</dbReference>
<dbReference type="CDD" id="cd01310">
    <property type="entry name" value="TatD_DNAse"/>
    <property type="match status" value="1"/>
</dbReference>
<comment type="similarity">
    <text evidence="1">Belongs to the metallo-dependent hydrolases superfamily. TatD-type hydrolase family.</text>
</comment>
<accession>A0A7D4AW43</accession>
<sequence>MVLVDTHSHIFAEEFDSDRKAVLEKAAEVGVLYHILPNIDSSTTERLLSVTEEFSNCYPLMGLHPTSVKGNFEKEIYHVEEYLAKQKFWGIGEIGIDLYWDKTFLPQQQEAFKYQLQLAKKYNLPVVIHARNSFNEIFEIVDQEIDDNLSGAFHSFSGNLDQYRHIDEYKSFFIGIGGIVTYKNGGLADIVPHINPEKLLLETDSPYLSPVPVRGKRNESNNLIFIAQKISEILSIDVEKLAAQTTLNAQKLFKIDVK</sequence>
<dbReference type="EMBL" id="CP041345">
    <property type="protein sequence ID" value="QKG79074.1"/>
    <property type="molecule type" value="Genomic_DNA"/>
</dbReference>
<reference evidence="5 6" key="1">
    <citation type="submission" date="2019-07" db="EMBL/GenBank/DDBJ databases">
        <title>Thalassofilum flectens gen. nov., sp. nov., a novel moderate thermophilic anaerobe from a shallow sea hot spring in Kunashir Island (Russia), representing a new family in the order Bacteroidales, and proposal of Thalassofilacea fam. nov.</title>
        <authorList>
            <person name="Kochetkova T.V."/>
            <person name="Podosokorskaya O.A."/>
            <person name="Novikov A."/>
            <person name="Elcheninov A.G."/>
            <person name="Toshchakov S.V."/>
            <person name="Kublanov I.V."/>
        </authorList>
    </citation>
    <scope>NUCLEOTIDE SEQUENCE [LARGE SCALE GENOMIC DNA]</scope>
    <source>
        <strain evidence="5 6">38-H</strain>
    </source>
</reference>
<feature type="binding site" evidence="4">
    <location>
        <position position="7"/>
    </location>
    <ligand>
        <name>a divalent metal cation</name>
        <dbReference type="ChEBI" id="CHEBI:60240"/>
        <label>1</label>
    </ligand>
</feature>
<dbReference type="KEGG" id="ttz:FHG85_01935"/>
<evidence type="ECO:0000313" key="6">
    <source>
        <dbReference type="Proteomes" id="UP000500961"/>
    </source>
</evidence>
<dbReference type="GO" id="GO:0016788">
    <property type="term" value="F:hydrolase activity, acting on ester bonds"/>
    <property type="evidence" value="ECO:0007669"/>
    <property type="project" value="InterPro"/>
</dbReference>
<dbReference type="Gene3D" id="3.20.20.140">
    <property type="entry name" value="Metal-dependent hydrolases"/>
    <property type="match status" value="1"/>
</dbReference>
<dbReference type="RefSeq" id="WP_173072592.1">
    <property type="nucleotide sequence ID" value="NZ_CP041345.1"/>
</dbReference>
<name>A0A7D4AW43_9BACT</name>
<proteinExistence type="inferred from homology"/>
<dbReference type="Pfam" id="PF01026">
    <property type="entry name" value="TatD_DNase"/>
    <property type="match status" value="1"/>
</dbReference>
<keyword evidence="2 4" id="KW-0479">Metal-binding</keyword>
<evidence type="ECO:0000313" key="5">
    <source>
        <dbReference type="EMBL" id="QKG79074.1"/>
    </source>
</evidence>
<keyword evidence="3" id="KW-0378">Hydrolase</keyword>
<keyword evidence="6" id="KW-1185">Reference proteome</keyword>
<feature type="binding site" evidence="4">
    <location>
        <position position="204"/>
    </location>
    <ligand>
        <name>a divalent metal cation</name>
        <dbReference type="ChEBI" id="CHEBI:60240"/>
        <label>1</label>
    </ligand>
</feature>
<evidence type="ECO:0000256" key="3">
    <source>
        <dbReference type="ARBA" id="ARBA00022801"/>
    </source>
</evidence>
<dbReference type="Proteomes" id="UP000500961">
    <property type="component" value="Chromosome"/>
</dbReference>
<dbReference type="GO" id="GO:0046872">
    <property type="term" value="F:metal ion binding"/>
    <property type="evidence" value="ECO:0007669"/>
    <property type="project" value="UniProtKB-KW"/>
</dbReference>
<feature type="binding site" evidence="4">
    <location>
        <position position="129"/>
    </location>
    <ligand>
        <name>a divalent metal cation</name>
        <dbReference type="ChEBI" id="CHEBI:60240"/>
        <label>2</label>
    </ligand>
</feature>
<dbReference type="GO" id="GO:0004536">
    <property type="term" value="F:DNA nuclease activity"/>
    <property type="evidence" value="ECO:0007669"/>
    <property type="project" value="InterPro"/>
</dbReference>
<feature type="binding site" evidence="4">
    <location>
        <position position="154"/>
    </location>
    <ligand>
        <name>a divalent metal cation</name>
        <dbReference type="ChEBI" id="CHEBI:60240"/>
        <label>2</label>
    </ligand>
</feature>
<feature type="binding site" evidence="4">
    <location>
        <position position="93"/>
    </location>
    <ligand>
        <name>a divalent metal cation</name>
        <dbReference type="ChEBI" id="CHEBI:60240"/>
        <label>1</label>
    </ligand>
</feature>
<dbReference type="SUPFAM" id="SSF51556">
    <property type="entry name" value="Metallo-dependent hydrolases"/>
    <property type="match status" value="1"/>
</dbReference>
<dbReference type="InterPro" id="IPR032466">
    <property type="entry name" value="Metal_Hydrolase"/>
</dbReference>
<dbReference type="InterPro" id="IPR015991">
    <property type="entry name" value="TatD/YcfH-like"/>
</dbReference>
<dbReference type="NCBIfam" id="TIGR00010">
    <property type="entry name" value="YchF/TatD family DNA exonuclease"/>
    <property type="match status" value="1"/>
</dbReference>
<evidence type="ECO:0000256" key="4">
    <source>
        <dbReference type="PIRSR" id="PIRSR005902-1"/>
    </source>
</evidence>
<dbReference type="GO" id="GO:0005829">
    <property type="term" value="C:cytosol"/>
    <property type="evidence" value="ECO:0007669"/>
    <property type="project" value="TreeGrafter"/>
</dbReference>
<gene>
    <name evidence="5" type="ORF">FHG85_01935</name>
</gene>
<dbReference type="AlphaFoldDB" id="A0A7D4AW43"/>
<evidence type="ECO:0000256" key="2">
    <source>
        <dbReference type="ARBA" id="ARBA00022723"/>
    </source>
</evidence>
<dbReference type="PIRSF" id="PIRSF005902">
    <property type="entry name" value="DNase_TatD"/>
    <property type="match status" value="1"/>
</dbReference>
<protein>
    <submittedName>
        <fullName evidence="5">TatD family deoxyribonuclease</fullName>
    </submittedName>
</protein>
<dbReference type="InterPro" id="IPR001130">
    <property type="entry name" value="TatD-like"/>
</dbReference>
<evidence type="ECO:0000256" key="1">
    <source>
        <dbReference type="ARBA" id="ARBA00009275"/>
    </source>
</evidence>
<dbReference type="FunFam" id="3.20.20.140:FF:000005">
    <property type="entry name" value="TatD family hydrolase"/>
    <property type="match status" value="1"/>
</dbReference>
<feature type="binding site" evidence="4">
    <location>
        <position position="9"/>
    </location>
    <ligand>
        <name>a divalent metal cation</name>
        <dbReference type="ChEBI" id="CHEBI:60240"/>
        <label>1</label>
    </ligand>
</feature>